<dbReference type="PANTHER" id="PTHR40065:SF3">
    <property type="entry name" value="RNA-BINDING PROTEIN YHBY"/>
    <property type="match status" value="1"/>
</dbReference>
<evidence type="ECO:0000256" key="1">
    <source>
        <dbReference type="ARBA" id="ARBA00022884"/>
    </source>
</evidence>
<dbReference type="SUPFAM" id="SSF75471">
    <property type="entry name" value="YhbY-like"/>
    <property type="match status" value="1"/>
</dbReference>
<dbReference type="Proteomes" id="UP000050911">
    <property type="component" value="Unassembled WGS sequence"/>
</dbReference>
<name>A0A0R1HUN9_9LACO</name>
<dbReference type="SMART" id="SM01103">
    <property type="entry name" value="CRS1_YhbY"/>
    <property type="match status" value="1"/>
</dbReference>
<dbReference type="AlphaFoldDB" id="A0A0R1HUN9"/>
<dbReference type="EMBL" id="AZCX01000001">
    <property type="protein sequence ID" value="KRK49225.1"/>
    <property type="molecule type" value="Genomic_DNA"/>
</dbReference>
<feature type="domain" description="CRM" evidence="3">
    <location>
        <begin position="1"/>
        <end position="80"/>
    </location>
</feature>
<evidence type="ECO:0000313" key="4">
    <source>
        <dbReference type="EMBL" id="KRK49225.1"/>
    </source>
</evidence>
<keyword evidence="5" id="KW-1185">Reference proteome</keyword>
<proteinExistence type="predicted"/>
<gene>
    <name evidence="4" type="ORF">FC96_GL000146</name>
</gene>
<accession>A0A0R1HUN9</accession>
<dbReference type="Gene3D" id="3.30.110.60">
    <property type="entry name" value="YhbY-like"/>
    <property type="match status" value="1"/>
</dbReference>
<dbReference type="PROSITE" id="PS51295">
    <property type="entry name" value="CRM"/>
    <property type="match status" value="1"/>
</dbReference>
<keyword evidence="1 2" id="KW-0694">RNA-binding</keyword>
<reference evidence="4 5" key="1">
    <citation type="journal article" date="2015" name="Genome Announc.">
        <title>Expanding the biotechnology potential of lactobacilli through comparative genomics of 213 strains and associated genera.</title>
        <authorList>
            <person name="Sun Z."/>
            <person name="Harris H.M."/>
            <person name="McCann A."/>
            <person name="Guo C."/>
            <person name="Argimon S."/>
            <person name="Zhang W."/>
            <person name="Yang X."/>
            <person name="Jeffery I.B."/>
            <person name="Cooney J.C."/>
            <person name="Kagawa T.F."/>
            <person name="Liu W."/>
            <person name="Song Y."/>
            <person name="Salvetti E."/>
            <person name="Wrobel A."/>
            <person name="Rasinkangas P."/>
            <person name="Parkhill J."/>
            <person name="Rea M.C."/>
            <person name="O'Sullivan O."/>
            <person name="Ritari J."/>
            <person name="Douillard F.P."/>
            <person name="Paul Ross R."/>
            <person name="Yang R."/>
            <person name="Briner A.E."/>
            <person name="Felis G.E."/>
            <person name="de Vos W.M."/>
            <person name="Barrangou R."/>
            <person name="Klaenhammer T.R."/>
            <person name="Caufield P.W."/>
            <person name="Cui Y."/>
            <person name="Zhang H."/>
            <person name="O'Toole P.W."/>
        </authorList>
    </citation>
    <scope>NUCLEOTIDE SEQUENCE [LARGE SCALE GENOMIC DNA]</scope>
    <source>
        <strain evidence="4 5">JCM 15530</strain>
    </source>
</reference>
<comment type="caution">
    <text evidence="4">The sequence shown here is derived from an EMBL/GenBank/DDBJ whole genome shotgun (WGS) entry which is preliminary data.</text>
</comment>
<protein>
    <recommendedName>
        <fullName evidence="3">CRM domain-containing protein</fullName>
    </recommendedName>
</protein>
<evidence type="ECO:0000256" key="2">
    <source>
        <dbReference type="PROSITE-ProRule" id="PRU00626"/>
    </source>
</evidence>
<organism evidence="4 5">
    <name type="scientific">Secundilactobacillus kimchicus JCM 15530</name>
    <dbReference type="NCBI Taxonomy" id="1302272"/>
    <lineage>
        <taxon>Bacteria</taxon>
        <taxon>Bacillati</taxon>
        <taxon>Bacillota</taxon>
        <taxon>Bacilli</taxon>
        <taxon>Lactobacillales</taxon>
        <taxon>Lactobacillaceae</taxon>
        <taxon>Secundilactobacillus</taxon>
    </lineage>
</organism>
<dbReference type="InterPro" id="IPR001890">
    <property type="entry name" value="RNA-binding_CRM"/>
</dbReference>
<dbReference type="InterPro" id="IPR051925">
    <property type="entry name" value="RNA-binding_domain"/>
</dbReference>
<dbReference type="PANTHER" id="PTHR40065">
    <property type="entry name" value="RNA-BINDING PROTEIN YHBY"/>
    <property type="match status" value="1"/>
</dbReference>
<dbReference type="PATRIC" id="fig|1302272.5.peg.143"/>
<dbReference type="STRING" id="1302272.FC96_GL000146"/>
<sequence length="86" mass="9747">MRPIFSVGKNGLNETWLNQLDGALQHRELIKINLQQSADVAVDDVQAFIEENTPIAVVQKIGRVLVLYQAAEDEKYQRLSIEVNKL</sequence>
<dbReference type="Pfam" id="PF01985">
    <property type="entry name" value="CRS1_YhbY"/>
    <property type="match status" value="1"/>
</dbReference>
<dbReference type="InterPro" id="IPR035920">
    <property type="entry name" value="YhbY-like_sf"/>
</dbReference>
<dbReference type="GO" id="GO:0003723">
    <property type="term" value="F:RNA binding"/>
    <property type="evidence" value="ECO:0007669"/>
    <property type="project" value="UniProtKB-UniRule"/>
</dbReference>
<evidence type="ECO:0000313" key="5">
    <source>
        <dbReference type="Proteomes" id="UP000050911"/>
    </source>
</evidence>
<evidence type="ECO:0000259" key="3">
    <source>
        <dbReference type="PROSITE" id="PS51295"/>
    </source>
</evidence>